<evidence type="ECO:0000256" key="3">
    <source>
        <dbReference type="ARBA" id="ARBA00022827"/>
    </source>
</evidence>
<dbReference type="Gene3D" id="3.50.50.60">
    <property type="entry name" value="FAD/NAD(P)-binding domain"/>
    <property type="match status" value="1"/>
</dbReference>
<keyword evidence="2" id="KW-0285">Flavoprotein</keyword>
<organism evidence="6">
    <name type="scientific">marine metagenome</name>
    <dbReference type="NCBI Taxonomy" id="408172"/>
    <lineage>
        <taxon>unclassified sequences</taxon>
        <taxon>metagenomes</taxon>
        <taxon>ecological metagenomes</taxon>
    </lineage>
</organism>
<keyword evidence="4" id="KW-0560">Oxidoreductase</keyword>
<dbReference type="InterPro" id="IPR036188">
    <property type="entry name" value="FAD/NAD-bd_sf"/>
</dbReference>
<dbReference type="PANTHER" id="PTHR10961">
    <property type="entry name" value="PEROXISOMAL SARCOSINE OXIDASE"/>
    <property type="match status" value="1"/>
</dbReference>
<reference evidence="6" key="1">
    <citation type="submission" date="2018-05" db="EMBL/GenBank/DDBJ databases">
        <authorList>
            <person name="Lanie J.A."/>
            <person name="Ng W.-L."/>
            <person name="Kazmierczak K.M."/>
            <person name="Andrzejewski T.M."/>
            <person name="Davidsen T.M."/>
            <person name="Wayne K.J."/>
            <person name="Tettelin H."/>
            <person name="Glass J.I."/>
            <person name="Rusch D."/>
            <person name="Podicherti R."/>
            <person name="Tsui H.-C.T."/>
            <person name="Winkler M.E."/>
        </authorList>
    </citation>
    <scope>NUCLEOTIDE SEQUENCE</scope>
</reference>
<dbReference type="Pfam" id="PF01266">
    <property type="entry name" value="DAO"/>
    <property type="match status" value="1"/>
</dbReference>
<dbReference type="InterPro" id="IPR045170">
    <property type="entry name" value="MTOX"/>
</dbReference>
<dbReference type="Gene3D" id="3.30.9.10">
    <property type="entry name" value="D-Amino Acid Oxidase, subunit A, domain 2"/>
    <property type="match status" value="1"/>
</dbReference>
<proteinExistence type="predicted"/>
<sequence>MADSTYDVLVLGGGINGRCALFHLLERGIDRVGLVERFDLDHSRGSSHSHSRVTRSAYVNEDYVRLMQVAHSQEWPRLEKALGRRLIYPNDGCFFGPPGGLFEKYASAVMATGVNCDVLDVQQSRNRFPMLRFANAMGAVHDRTAGVIAAAHTMQGLAQYARDRGADLLTETKVIDIRPEGSAIGLVTESQGVRTSLSCERLIIAAGPWAAALLPWLEPRLTVTRQTVGYFRLEGKPVDFEVGRWPVWGNLGSEQDPIYYGLPTFGRDGIKIARHITHDADDDPECVDEITQESIDDLRRYLQAEFVPQVESFLGAEHCHYTNTATEDFIIDLHPEDDRIAIGAGFSGHGFKFGPVTGRALVELVCEGQVHTPELAAMRELFSVAPQ</sequence>
<dbReference type="GO" id="GO:0050660">
    <property type="term" value="F:flavin adenine dinucleotide binding"/>
    <property type="evidence" value="ECO:0007669"/>
    <property type="project" value="InterPro"/>
</dbReference>
<comment type="cofactor">
    <cofactor evidence="1">
        <name>FAD</name>
        <dbReference type="ChEBI" id="CHEBI:57692"/>
    </cofactor>
</comment>
<gene>
    <name evidence="6" type="ORF">METZ01_LOCUS205724</name>
</gene>
<dbReference type="SUPFAM" id="SSF54373">
    <property type="entry name" value="FAD-linked reductases, C-terminal domain"/>
    <property type="match status" value="1"/>
</dbReference>
<protein>
    <recommendedName>
        <fullName evidence="5">FAD dependent oxidoreductase domain-containing protein</fullName>
    </recommendedName>
</protein>
<dbReference type="InterPro" id="IPR006076">
    <property type="entry name" value="FAD-dep_OxRdtase"/>
</dbReference>
<keyword evidence="3" id="KW-0274">FAD</keyword>
<dbReference type="AlphaFoldDB" id="A0A382EQ53"/>
<evidence type="ECO:0000256" key="1">
    <source>
        <dbReference type="ARBA" id="ARBA00001974"/>
    </source>
</evidence>
<evidence type="ECO:0000259" key="5">
    <source>
        <dbReference type="Pfam" id="PF01266"/>
    </source>
</evidence>
<evidence type="ECO:0000313" key="6">
    <source>
        <dbReference type="EMBL" id="SVB52870.1"/>
    </source>
</evidence>
<evidence type="ECO:0000256" key="4">
    <source>
        <dbReference type="ARBA" id="ARBA00023002"/>
    </source>
</evidence>
<dbReference type="SUPFAM" id="SSF51905">
    <property type="entry name" value="FAD/NAD(P)-binding domain"/>
    <property type="match status" value="1"/>
</dbReference>
<evidence type="ECO:0000256" key="2">
    <source>
        <dbReference type="ARBA" id="ARBA00022630"/>
    </source>
</evidence>
<dbReference type="GO" id="GO:0008115">
    <property type="term" value="F:sarcosine oxidase activity"/>
    <property type="evidence" value="ECO:0007669"/>
    <property type="project" value="TreeGrafter"/>
</dbReference>
<dbReference type="EMBL" id="UINC01045743">
    <property type="protein sequence ID" value="SVB52870.1"/>
    <property type="molecule type" value="Genomic_DNA"/>
</dbReference>
<accession>A0A382EQ53</accession>
<feature type="domain" description="FAD dependent oxidoreductase" evidence="5">
    <location>
        <begin position="7"/>
        <end position="364"/>
    </location>
</feature>
<name>A0A382EQ53_9ZZZZ</name>
<dbReference type="PANTHER" id="PTHR10961:SF7">
    <property type="entry name" value="FAD DEPENDENT OXIDOREDUCTASE DOMAIN-CONTAINING PROTEIN"/>
    <property type="match status" value="1"/>
</dbReference>